<sequence length="1287" mass="143760">MNETTEHRQIRLEKQKRQDQASRSNETEGHRQIRLEKQKTRTQSNRSNETEQQRQIRLESNILDTMIVGGVLGPIKAYFGTVESQGRGSLHLHLLIWLDHDMKLADMKDKIQNADFRERLKAYLEDIIKEDLDEFKDKHVFENLDDIKMPRSWNTPPRLSRDNIYAALSTMDLTGLQQNIYGPNNIISTPLKEQFVSSILHVSALPNKLLQTPTRNQSTFVINASYNESKVIPACLSTPNPSSPNFASRFRADVVQLVEASNIHKQSDTCYKYWNTNKDDKKSCWMRMPRKLVPISTIDPNTDVLDDDVFDDGIIDEENNDEEHFQIQSSENDKKFVLVNTRIDYQYRSDTLNNICLYDFVSTLYKKKMNATDMKYLSKTAVPQEEEANQTGRPPNERFPFQKQHPQATTHLMMKYSQPRVPILYGPQIPRRDRDDTRERYSRALLTLFVPWRTVSNLCDVNQKWEDAFKSQQHRISTYSWNIIENIQLLHECKKDRDEHLLQVITEAQTENDTIDPVLFPANQDVHDDYDDMNDCEDLLELLGNSNEYMTAAMIGTKKSAENKYIEETIEAVESVGRFTNMNSKHYFDMTSADNIVVLLGYGNGNFENAIMNSTGAISSISVAVDDFNKDYRLDIVVVNNDTGGIDILVGRYEGFQNQIRYSAGSKPSSVAIGDVNIDTRLDIIIANAGSNDVSVLLGYGNGSFENQTKYSVGSSPLSVAIGDVNNDTRLDIVVANYYSDDLSILLGYGNGSFENQTRYSIGSHPSSVAIGDVNNDTRLDIVVANSWNDDVSVHLGYGNGSFENQTRYSVGFYPQCVAIGDVNNDTRLDIVVANYYSDDVSVLLGYGNGSFENRTRYSVGSFPSSVAIGDVNNDTRLDIVVANSWSDDVSVLLQYNRGAITYEMSLAPGGGSSLRCVVIGDLNNDTNLDIVLANYGTNNVGVLFGYGNGSFENQMMLSTGMNSHPISIAVGDFSGDREVDIAVANHGTKHVDMMLGNGQGKFAIQTSYEIGFDTLPLVMASGDFNNDTRSEIAIAYDGRDYVDIFVAYNHGSFETQNRYSVGFYPQSVAIGDVNNDTRLDIVVANYYSDDVSVLLGYGNGSFENQTRYSAGSSPQSVAIGDVNNDTRLDIVVANYYSDDVSVLLGYGNDSFENQTRYSVGSHPYSVAIGDINNDTRLDIVVANLDSNDVSILLGYGNGSFENQTRYSVGSSPRSVSIGDVNNDTRLDIVVTNWDSNDVSILLGYGNGSFENRTSYLVGYNPSFVAIGDVNNDARLDIVVANRNSYD</sequence>
<gene>
    <name evidence="4" type="ORF">RFH988_LOCUS32676</name>
</gene>
<evidence type="ECO:0000256" key="2">
    <source>
        <dbReference type="SAM" id="MobiDB-lite"/>
    </source>
</evidence>
<organism evidence="4 5">
    <name type="scientific">Rotaria sordida</name>
    <dbReference type="NCBI Taxonomy" id="392033"/>
    <lineage>
        <taxon>Eukaryota</taxon>
        <taxon>Metazoa</taxon>
        <taxon>Spiralia</taxon>
        <taxon>Gnathifera</taxon>
        <taxon>Rotifera</taxon>
        <taxon>Eurotatoria</taxon>
        <taxon>Bdelloidea</taxon>
        <taxon>Philodinida</taxon>
        <taxon>Philodinidae</taxon>
        <taxon>Rotaria</taxon>
    </lineage>
</organism>
<keyword evidence="1" id="KW-0732">Signal</keyword>
<dbReference type="Proteomes" id="UP000663882">
    <property type="component" value="Unassembled WGS sequence"/>
</dbReference>
<dbReference type="InterPro" id="IPR013517">
    <property type="entry name" value="FG-GAP"/>
</dbReference>
<feature type="domain" description="Helitron helicase-like" evidence="3">
    <location>
        <begin position="62"/>
        <end position="96"/>
    </location>
</feature>
<evidence type="ECO:0000313" key="5">
    <source>
        <dbReference type="Proteomes" id="UP000663882"/>
    </source>
</evidence>
<accession>A0A815HZ11</accession>
<protein>
    <recommendedName>
        <fullName evidence="3">Helitron helicase-like domain-containing protein</fullName>
    </recommendedName>
</protein>
<dbReference type="Gene3D" id="2.30.30.100">
    <property type="match status" value="10"/>
</dbReference>
<dbReference type="SUPFAM" id="SSF69318">
    <property type="entry name" value="Integrin alpha N-terminal domain"/>
    <property type="match status" value="3"/>
</dbReference>
<evidence type="ECO:0000256" key="1">
    <source>
        <dbReference type="ARBA" id="ARBA00022729"/>
    </source>
</evidence>
<comment type="caution">
    <text evidence="4">The sequence shown here is derived from an EMBL/GenBank/DDBJ whole genome shotgun (WGS) entry which is preliminary data.</text>
</comment>
<feature type="region of interest" description="Disordered" evidence="2">
    <location>
        <begin position="1"/>
        <end position="54"/>
    </location>
</feature>
<dbReference type="InterPro" id="IPR025476">
    <property type="entry name" value="Helitron_helicase-like"/>
</dbReference>
<dbReference type="Pfam" id="PF13517">
    <property type="entry name" value="FG-GAP_3"/>
    <property type="match status" value="5"/>
</dbReference>
<dbReference type="InterPro" id="IPR028994">
    <property type="entry name" value="Integrin_alpha_N"/>
</dbReference>
<dbReference type="Pfam" id="PF14214">
    <property type="entry name" value="Helitron_like_N"/>
    <property type="match status" value="1"/>
</dbReference>
<dbReference type="OrthoDB" id="10022113at2759"/>
<evidence type="ECO:0000313" key="4">
    <source>
        <dbReference type="EMBL" id="CAF1358303.1"/>
    </source>
</evidence>
<feature type="compositionally biased region" description="Basic and acidic residues" evidence="2">
    <location>
        <begin position="1"/>
        <end position="39"/>
    </location>
</feature>
<dbReference type="PANTHER" id="PTHR46580">
    <property type="entry name" value="SENSOR KINASE-RELATED"/>
    <property type="match status" value="1"/>
</dbReference>
<dbReference type="PANTHER" id="PTHR46580:SF2">
    <property type="entry name" value="MAM DOMAIN-CONTAINING PROTEIN"/>
    <property type="match status" value="1"/>
</dbReference>
<name>A0A815HZ11_9BILA</name>
<proteinExistence type="predicted"/>
<dbReference type="EMBL" id="CAJNOO010003880">
    <property type="protein sequence ID" value="CAF1358303.1"/>
    <property type="molecule type" value="Genomic_DNA"/>
</dbReference>
<evidence type="ECO:0000259" key="3">
    <source>
        <dbReference type="Pfam" id="PF14214"/>
    </source>
</evidence>
<reference evidence="4" key="1">
    <citation type="submission" date="2021-02" db="EMBL/GenBank/DDBJ databases">
        <authorList>
            <person name="Nowell W R."/>
        </authorList>
    </citation>
    <scope>NUCLEOTIDE SEQUENCE</scope>
</reference>